<dbReference type="GO" id="GO:0005886">
    <property type="term" value="C:plasma membrane"/>
    <property type="evidence" value="ECO:0007669"/>
    <property type="project" value="UniProtKB-SubCell"/>
</dbReference>
<evidence type="ECO:0000256" key="7">
    <source>
        <dbReference type="ARBA" id="ARBA00023136"/>
    </source>
</evidence>
<comment type="subcellular location">
    <subcellularLocation>
        <location evidence="1">Cell inner membrane</location>
        <topology evidence="1">Multi-pass membrane protein</topology>
    </subcellularLocation>
</comment>
<sequence>MNTFYFLTLNGLTMAALLFIMASGLTLAFGLMRVVNLAHGAFYLLGGYVGVQVIDKTGSLALGILTGGGIALVGGLLMERFLLQRVRGLDLSEALLTIAVGLVIADALLVVYGGKPVSLPLPRELRAPVDLGVMMYPFFRVLIMAFAVMLGIALWLVMTYTRIGAAIRAGVDDRETAMAQGINVSRLFGGVFAVASFLAGVAGVIGTSYMSLNQGLDVRVLMLSLVVIIIGGMGSLKGAAIGALITGMVSSFATGYLPQFALFFLFLPMTLILVFRPQGLYGRAA</sequence>
<evidence type="ECO:0000256" key="3">
    <source>
        <dbReference type="ARBA" id="ARBA00022475"/>
    </source>
</evidence>
<feature type="transmembrane region" description="Helical" evidence="9">
    <location>
        <begin position="221"/>
        <end position="244"/>
    </location>
</feature>
<feature type="transmembrane region" description="Helical" evidence="9">
    <location>
        <begin position="134"/>
        <end position="158"/>
    </location>
</feature>
<dbReference type="STRING" id="376427.SAMN04487954_102138"/>
<protein>
    <submittedName>
        <fullName evidence="10">Branched-chain amino acid transport system permease protein</fullName>
    </submittedName>
</protein>
<evidence type="ECO:0000256" key="2">
    <source>
        <dbReference type="ARBA" id="ARBA00022448"/>
    </source>
</evidence>
<reference evidence="10 11" key="1">
    <citation type="submission" date="2016-10" db="EMBL/GenBank/DDBJ databases">
        <authorList>
            <person name="de Groot N.N."/>
        </authorList>
    </citation>
    <scope>NUCLEOTIDE SEQUENCE [LARGE SCALE GENOMIC DNA]</scope>
    <source>
        <strain evidence="10 11">CGMCC 1.6133</strain>
    </source>
</reference>
<dbReference type="Pfam" id="PF02653">
    <property type="entry name" value="BPD_transp_2"/>
    <property type="match status" value="1"/>
</dbReference>
<evidence type="ECO:0000313" key="11">
    <source>
        <dbReference type="Proteomes" id="UP000198525"/>
    </source>
</evidence>
<evidence type="ECO:0000256" key="4">
    <source>
        <dbReference type="ARBA" id="ARBA00022692"/>
    </source>
</evidence>
<feature type="transmembrane region" description="Helical" evidence="9">
    <location>
        <begin position="6"/>
        <end position="27"/>
    </location>
</feature>
<evidence type="ECO:0000313" key="10">
    <source>
        <dbReference type="EMBL" id="SDI93771.1"/>
    </source>
</evidence>
<keyword evidence="3" id="KW-1003">Cell membrane</keyword>
<proteinExistence type="inferred from homology"/>
<evidence type="ECO:0000256" key="5">
    <source>
        <dbReference type="ARBA" id="ARBA00022970"/>
    </source>
</evidence>
<gene>
    <name evidence="10" type="ORF">SAMN04487954_102138</name>
</gene>
<organism evidence="10 11">
    <name type="scientific">Billgrantia gudaonensis</name>
    <dbReference type="NCBI Taxonomy" id="376427"/>
    <lineage>
        <taxon>Bacteria</taxon>
        <taxon>Pseudomonadati</taxon>
        <taxon>Pseudomonadota</taxon>
        <taxon>Gammaproteobacteria</taxon>
        <taxon>Oceanospirillales</taxon>
        <taxon>Halomonadaceae</taxon>
        <taxon>Billgrantia</taxon>
    </lineage>
</organism>
<dbReference type="GO" id="GO:0022857">
    <property type="term" value="F:transmembrane transporter activity"/>
    <property type="evidence" value="ECO:0007669"/>
    <property type="project" value="InterPro"/>
</dbReference>
<dbReference type="RefSeq" id="WP_089682846.1">
    <property type="nucleotide sequence ID" value="NZ_FNES01000002.1"/>
</dbReference>
<keyword evidence="4 9" id="KW-0812">Transmembrane</keyword>
<evidence type="ECO:0000256" key="8">
    <source>
        <dbReference type="ARBA" id="ARBA00037998"/>
    </source>
</evidence>
<feature type="transmembrane region" description="Helical" evidence="9">
    <location>
        <begin position="94"/>
        <end position="114"/>
    </location>
</feature>
<dbReference type="InterPro" id="IPR052157">
    <property type="entry name" value="BCAA_transport_permease"/>
</dbReference>
<dbReference type="OrthoDB" id="9807115at2"/>
<name>A0A1G8PML8_9GAMM</name>
<feature type="transmembrane region" description="Helical" evidence="9">
    <location>
        <begin position="256"/>
        <end position="275"/>
    </location>
</feature>
<evidence type="ECO:0000256" key="1">
    <source>
        <dbReference type="ARBA" id="ARBA00004429"/>
    </source>
</evidence>
<dbReference type="EMBL" id="FNES01000002">
    <property type="protein sequence ID" value="SDI93771.1"/>
    <property type="molecule type" value="Genomic_DNA"/>
</dbReference>
<feature type="transmembrane region" description="Helical" evidence="9">
    <location>
        <begin position="34"/>
        <end position="54"/>
    </location>
</feature>
<dbReference type="PANTHER" id="PTHR11795:SF442">
    <property type="entry name" value="ABC TRANSPORTER ATP-BINDING PROTEIN"/>
    <property type="match status" value="1"/>
</dbReference>
<keyword evidence="6 9" id="KW-1133">Transmembrane helix</keyword>
<feature type="transmembrane region" description="Helical" evidence="9">
    <location>
        <begin position="60"/>
        <end position="82"/>
    </location>
</feature>
<evidence type="ECO:0000256" key="6">
    <source>
        <dbReference type="ARBA" id="ARBA00022989"/>
    </source>
</evidence>
<keyword evidence="2" id="KW-0813">Transport</keyword>
<dbReference type="GO" id="GO:0006865">
    <property type="term" value="P:amino acid transport"/>
    <property type="evidence" value="ECO:0007669"/>
    <property type="project" value="UniProtKB-KW"/>
</dbReference>
<feature type="transmembrane region" description="Helical" evidence="9">
    <location>
        <begin position="187"/>
        <end position="209"/>
    </location>
</feature>
<dbReference type="AlphaFoldDB" id="A0A1G8PML8"/>
<dbReference type="Proteomes" id="UP000198525">
    <property type="component" value="Unassembled WGS sequence"/>
</dbReference>
<dbReference type="CDD" id="cd06582">
    <property type="entry name" value="TM_PBP1_LivH_like"/>
    <property type="match status" value="1"/>
</dbReference>
<comment type="similarity">
    <text evidence="8">Belongs to the binding-protein-dependent transport system permease family. LivHM subfamily.</text>
</comment>
<accession>A0A1G8PML8</accession>
<dbReference type="PANTHER" id="PTHR11795">
    <property type="entry name" value="BRANCHED-CHAIN AMINO ACID TRANSPORT SYSTEM PERMEASE PROTEIN LIVH"/>
    <property type="match status" value="1"/>
</dbReference>
<dbReference type="InterPro" id="IPR001851">
    <property type="entry name" value="ABC_transp_permease"/>
</dbReference>
<keyword evidence="11" id="KW-1185">Reference proteome</keyword>
<evidence type="ECO:0000256" key="9">
    <source>
        <dbReference type="SAM" id="Phobius"/>
    </source>
</evidence>
<keyword evidence="7 9" id="KW-0472">Membrane</keyword>
<keyword evidence="5" id="KW-0029">Amino-acid transport</keyword>